<name>A0A3B0YHK4_9ZZZZ</name>
<dbReference type="Pfam" id="PF00664">
    <property type="entry name" value="ABC_membrane"/>
    <property type="match status" value="1"/>
</dbReference>
<dbReference type="PROSITE" id="PS50929">
    <property type="entry name" value="ABC_TM1F"/>
    <property type="match status" value="1"/>
</dbReference>
<dbReference type="PROSITE" id="PS50893">
    <property type="entry name" value="ABC_TRANSPORTER_2"/>
    <property type="match status" value="1"/>
</dbReference>
<dbReference type="GO" id="GO:0005524">
    <property type="term" value="F:ATP binding"/>
    <property type="evidence" value="ECO:0007669"/>
    <property type="project" value="UniProtKB-KW"/>
</dbReference>
<evidence type="ECO:0000259" key="12">
    <source>
        <dbReference type="PROSITE" id="PS50893"/>
    </source>
</evidence>
<keyword evidence="6 14" id="KW-0067">ATP-binding</keyword>
<sequence length="589" mass="65425">MMAESDPAGVTATSLYRRLLGYARPHWRIFVIAVLAMVLVAATETGFAAIMKPLLDGNFIERDPATIVFVPVALLLLFLFRGLASFGLRYGMALIGRRVILQLREELFHTFLRLPTRYYDNNTAGRLLSRLTFDVEQVAEASTNAVTILIRDTLTLTFLLGYMFWTSGWLTLLFLLVGPVLVVLIRYVSRRFQRISRRIQDSMGELTQFSDEAIHGQRLIKMFNAEHWQETCFSDVNERNRKLHMRMAAVAGASTPVIQFLLACVLALVVYLATLESISSEISVGSFVSFIVAMMLLMQPMKRLTNVNASLQRGLAASRSIFGVLDESREDTGGKLRLQHARGAIEFRNVSFAYDTLKGNVLENLSFVIEPGQSIALVGRSGSGKSTLAQMLVRFRDPDSGSVLLDGEDIREYRLADLRSQIGMVSQDVILFNDSIRSNIAFGSLDDVSEQDIIAAAEAANAMAFIRELPKGLDTRIGDRGGLLSGGQRQRLAIARTILKNAPLLVLDEATSALDSESERLVQDALEQLMQQRTSLIIAHRLSTVEHADRILVLEKGTIVETGSHAELLAKQGVYADLYRLQFGDTRVT</sequence>
<dbReference type="CDD" id="cd18552">
    <property type="entry name" value="ABC_6TM_MsbA_like"/>
    <property type="match status" value="1"/>
</dbReference>
<dbReference type="GO" id="GO:0034040">
    <property type="term" value="F:ATPase-coupled lipid transmembrane transporter activity"/>
    <property type="evidence" value="ECO:0007669"/>
    <property type="project" value="InterPro"/>
</dbReference>
<keyword evidence="4 11" id="KW-0812">Transmembrane</keyword>
<dbReference type="SUPFAM" id="SSF52540">
    <property type="entry name" value="P-loop containing nucleoside triphosphate hydrolases"/>
    <property type="match status" value="1"/>
</dbReference>
<reference evidence="14" key="1">
    <citation type="submission" date="2018-06" db="EMBL/GenBank/DDBJ databases">
        <authorList>
            <person name="Zhirakovskaya E."/>
        </authorList>
    </citation>
    <scope>NUCLEOTIDE SEQUENCE</scope>
</reference>
<dbReference type="InterPro" id="IPR003593">
    <property type="entry name" value="AAA+_ATPase"/>
</dbReference>
<feature type="transmembrane region" description="Helical" evidence="11">
    <location>
        <begin position="65"/>
        <end position="88"/>
    </location>
</feature>
<dbReference type="GO" id="GO:0016020">
    <property type="term" value="C:membrane"/>
    <property type="evidence" value="ECO:0007669"/>
    <property type="project" value="InterPro"/>
</dbReference>
<evidence type="ECO:0000256" key="1">
    <source>
        <dbReference type="ARBA" id="ARBA00004127"/>
    </source>
</evidence>
<evidence type="ECO:0000256" key="3">
    <source>
        <dbReference type="ARBA" id="ARBA00022475"/>
    </source>
</evidence>
<proteinExistence type="predicted"/>
<dbReference type="SMART" id="SM00382">
    <property type="entry name" value="AAA"/>
    <property type="match status" value="1"/>
</dbReference>
<dbReference type="Gene3D" id="3.40.50.300">
    <property type="entry name" value="P-loop containing nucleotide triphosphate hydrolases"/>
    <property type="match status" value="1"/>
</dbReference>
<dbReference type="InterPro" id="IPR017871">
    <property type="entry name" value="ABC_transporter-like_CS"/>
</dbReference>
<evidence type="ECO:0000313" key="14">
    <source>
        <dbReference type="EMBL" id="VAW73659.1"/>
    </source>
</evidence>
<feature type="transmembrane region" description="Helical" evidence="11">
    <location>
        <begin position="171"/>
        <end position="188"/>
    </location>
</feature>
<evidence type="ECO:0000256" key="2">
    <source>
        <dbReference type="ARBA" id="ARBA00022448"/>
    </source>
</evidence>
<dbReference type="SUPFAM" id="SSF90123">
    <property type="entry name" value="ABC transporter transmembrane region"/>
    <property type="match status" value="1"/>
</dbReference>
<dbReference type="InterPro" id="IPR003439">
    <property type="entry name" value="ABC_transporter-like_ATP-bd"/>
</dbReference>
<gene>
    <name evidence="14" type="ORF">MNBD_GAMMA15-1830</name>
</gene>
<protein>
    <submittedName>
        <fullName evidence="14">Lipid A export permease/ATP-binding protein MsbA</fullName>
    </submittedName>
</protein>
<evidence type="ECO:0000256" key="7">
    <source>
        <dbReference type="ARBA" id="ARBA00022967"/>
    </source>
</evidence>
<dbReference type="Gene3D" id="1.20.1560.10">
    <property type="entry name" value="ABC transporter type 1, transmembrane domain"/>
    <property type="match status" value="1"/>
</dbReference>
<evidence type="ECO:0000256" key="9">
    <source>
        <dbReference type="ARBA" id="ARBA00023055"/>
    </source>
</evidence>
<dbReference type="PROSITE" id="PS00211">
    <property type="entry name" value="ABC_TRANSPORTER_1"/>
    <property type="match status" value="1"/>
</dbReference>
<dbReference type="InterPro" id="IPR039421">
    <property type="entry name" value="Type_1_exporter"/>
</dbReference>
<dbReference type="InterPro" id="IPR027417">
    <property type="entry name" value="P-loop_NTPase"/>
</dbReference>
<dbReference type="EMBL" id="UOFN01000020">
    <property type="protein sequence ID" value="VAW73659.1"/>
    <property type="molecule type" value="Genomic_DNA"/>
</dbReference>
<feature type="transmembrane region" description="Helical" evidence="11">
    <location>
        <begin position="148"/>
        <end position="165"/>
    </location>
</feature>
<comment type="subcellular location">
    <subcellularLocation>
        <location evidence="1">Endomembrane system</location>
        <topology evidence="1">Multi-pass membrane protein</topology>
    </subcellularLocation>
</comment>
<evidence type="ECO:0000259" key="13">
    <source>
        <dbReference type="PROSITE" id="PS50929"/>
    </source>
</evidence>
<dbReference type="NCBIfam" id="TIGR02203">
    <property type="entry name" value="MsbA_lipidA"/>
    <property type="match status" value="1"/>
</dbReference>
<dbReference type="GO" id="GO:0016887">
    <property type="term" value="F:ATP hydrolysis activity"/>
    <property type="evidence" value="ECO:0007669"/>
    <property type="project" value="InterPro"/>
</dbReference>
<dbReference type="InterPro" id="IPR011917">
    <property type="entry name" value="ABC_transpr_lipidA"/>
</dbReference>
<feature type="domain" description="ABC transporter" evidence="12">
    <location>
        <begin position="345"/>
        <end position="581"/>
    </location>
</feature>
<keyword evidence="5" id="KW-0547">Nucleotide-binding</keyword>
<feature type="transmembrane region" description="Helical" evidence="11">
    <location>
        <begin position="27"/>
        <end position="50"/>
    </location>
</feature>
<evidence type="ECO:0000256" key="11">
    <source>
        <dbReference type="SAM" id="Phobius"/>
    </source>
</evidence>
<accession>A0A3B0YHK4</accession>
<dbReference type="PANTHER" id="PTHR43394:SF1">
    <property type="entry name" value="ATP-BINDING CASSETTE SUB-FAMILY B MEMBER 10, MITOCHONDRIAL"/>
    <property type="match status" value="1"/>
</dbReference>
<keyword evidence="8 11" id="KW-1133">Transmembrane helix</keyword>
<dbReference type="InterPro" id="IPR036640">
    <property type="entry name" value="ABC1_TM_sf"/>
</dbReference>
<evidence type="ECO:0000256" key="4">
    <source>
        <dbReference type="ARBA" id="ARBA00022692"/>
    </source>
</evidence>
<organism evidence="14">
    <name type="scientific">hydrothermal vent metagenome</name>
    <dbReference type="NCBI Taxonomy" id="652676"/>
    <lineage>
        <taxon>unclassified sequences</taxon>
        <taxon>metagenomes</taxon>
        <taxon>ecological metagenomes</taxon>
    </lineage>
</organism>
<dbReference type="FunFam" id="3.40.50.300:FF:000140">
    <property type="entry name" value="Lipid A export ATP-binding/permease protein MsbA"/>
    <property type="match status" value="1"/>
</dbReference>
<dbReference type="GO" id="GO:0012505">
    <property type="term" value="C:endomembrane system"/>
    <property type="evidence" value="ECO:0007669"/>
    <property type="project" value="UniProtKB-SubCell"/>
</dbReference>
<keyword evidence="7" id="KW-1278">Translocase</keyword>
<dbReference type="InterPro" id="IPR011527">
    <property type="entry name" value="ABC1_TM_dom"/>
</dbReference>
<feature type="domain" description="ABC transmembrane type-1" evidence="13">
    <location>
        <begin position="31"/>
        <end position="313"/>
    </location>
</feature>
<feature type="transmembrane region" description="Helical" evidence="11">
    <location>
        <begin position="278"/>
        <end position="298"/>
    </location>
</feature>
<dbReference type="Pfam" id="PF00005">
    <property type="entry name" value="ABC_tran"/>
    <property type="match status" value="1"/>
</dbReference>
<evidence type="ECO:0000256" key="6">
    <source>
        <dbReference type="ARBA" id="ARBA00022840"/>
    </source>
</evidence>
<feature type="transmembrane region" description="Helical" evidence="11">
    <location>
        <begin position="248"/>
        <end position="272"/>
    </location>
</feature>
<evidence type="ECO:0000256" key="5">
    <source>
        <dbReference type="ARBA" id="ARBA00022741"/>
    </source>
</evidence>
<keyword evidence="9" id="KW-0445">Lipid transport</keyword>
<dbReference type="PANTHER" id="PTHR43394">
    <property type="entry name" value="ATP-DEPENDENT PERMEASE MDL1, MITOCHONDRIAL"/>
    <property type="match status" value="1"/>
</dbReference>
<evidence type="ECO:0000256" key="8">
    <source>
        <dbReference type="ARBA" id="ARBA00022989"/>
    </source>
</evidence>
<evidence type="ECO:0000256" key="10">
    <source>
        <dbReference type="ARBA" id="ARBA00023136"/>
    </source>
</evidence>
<dbReference type="GO" id="GO:0015421">
    <property type="term" value="F:ABC-type oligopeptide transporter activity"/>
    <property type="evidence" value="ECO:0007669"/>
    <property type="project" value="TreeGrafter"/>
</dbReference>
<keyword evidence="10 11" id="KW-0472">Membrane</keyword>
<dbReference type="AlphaFoldDB" id="A0A3B0YHK4"/>
<keyword evidence="3" id="KW-1003">Cell membrane</keyword>
<keyword evidence="2" id="KW-0813">Transport</keyword>